<reference evidence="1 2" key="1">
    <citation type="submission" date="2013-04" db="EMBL/GenBank/DDBJ databases">
        <authorList>
            <person name="Weinstock G."/>
            <person name="Sodergren E."/>
            <person name="Lobos E.A."/>
            <person name="Fulton L."/>
            <person name="Fulton R."/>
            <person name="Courtney L."/>
            <person name="Fronick C."/>
            <person name="O'Laughlin M."/>
            <person name="Godfrey J."/>
            <person name="Wilson R.M."/>
            <person name="Miner T."/>
            <person name="Farmer C."/>
            <person name="Delehaunty K."/>
            <person name="Cordes M."/>
            <person name="Minx P."/>
            <person name="Tomlinson C."/>
            <person name="Chen J."/>
            <person name="Wollam A."/>
            <person name="Pepin K.H."/>
            <person name="Palsikar V.B."/>
            <person name="Zhang X."/>
            <person name="Suruliraj S."/>
            <person name="Perna N.T."/>
            <person name="Plunkett G."/>
            <person name="Warren W."/>
            <person name="Mitreva M."/>
            <person name="Mardis E.R."/>
            <person name="Wilson R.K."/>
        </authorList>
    </citation>
    <scope>NUCLEOTIDE SEQUENCE [LARGE SCALE GENOMIC DNA]</scope>
    <source>
        <strain evidence="1 2">DSM 4568</strain>
    </source>
</reference>
<dbReference type="EMBL" id="ATDT01000004">
    <property type="protein sequence ID" value="EPF20102.1"/>
    <property type="molecule type" value="Genomic_DNA"/>
</dbReference>
<name>S3JIX4_9ENTR</name>
<comment type="caution">
    <text evidence="1">The sequence shown here is derived from an EMBL/GenBank/DDBJ whole genome shotgun (WGS) entry which is preliminary data.</text>
</comment>
<dbReference type="AlphaFoldDB" id="S3JIX4"/>
<sequence length="81" mass="8999">MSQHEKTTDFNHFKAAERRVGQIEALLIAIGHAVEKMDETSLEQAISGVRALNSTLYSEFEYMKKYETQQQCGTTSAGATA</sequence>
<dbReference type="OrthoDB" id="9897949at2"/>
<gene>
    <name evidence="1" type="ORF">HMPREF0201_00702</name>
</gene>
<dbReference type="PATRIC" id="fig|566551.4.peg.647"/>
<dbReference type="Proteomes" id="UP000014585">
    <property type="component" value="Unassembled WGS sequence"/>
</dbReference>
<dbReference type="STRING" id="566551.HMPREF0201_00702"/>
<evidence type="ECO:0000313" key="1">
    <source>
        <dbReference type="EMBL" id="EPF20102.1"/>
    </source>
</evidence>
<organism evidence="1 2">
    <name type="scientific">Cedecea davisae DSM 4568</name>
    <dbReference type="NCBI Taxonomy" id="566551"/>
    <lineage>
        <taxon>Bacteria</taxon>
        <taxon>Pseudomonadati</taxon>
        <taxon>Pseudomonadota</taxon>
        <taxon>Gammaproteobacteria</taxon>
        <taxon>Enterobacterales</taxon>
        <taxon>Enterobacteriaceae</taxon>
        <taxon>Cedecea</taxon>
    </lineage>
</organism>
<dbReference type="HOGENOM" id="CLU_2567574_0_0_6"/>
<accession>S3JIX4</accession>
<evidence type="ECO:0000313" key="2">
    <source>
        <dbReference type="Proteomes" id="UP000014585"/>
    </source>
</evidence>
<proteinExistence type="predicted"/>
<protein>
    <submittedName>
        <fullName evidence="1">Uncharacterized protein</fullName>
    </submittedName>
</protein>
<dbReference type="RefSeq" id="WP_016535042.1">
    <property type="nucleotide sequence ID" value="NZ_KE161030.1"/>
</dbReference>